<dbReference type="OrthoDB" id="1917068at2"/>
<name>U5MPR0_CLOSA</name>
<dbReference type="KEGG" id="csb:CLSA_c03370"/>
<evidence type="ECO:0000313" key="3">
    <source>
        <dbReference type="Proteomes" id="UP000017118"/>
    </source>
</evidence>
<sequence>MKKILLSALLGVAVLLPTTAAFAYAHGDTGEWYMQSSKTEIQGSLYLVNNNKPNVAQAKTYNVDENGKKVRVKIYATADGQTIEGSDRDATGYPTAYIKSSARKPDAWGSGHTTTPSPDPYEWLYIQVSDL</sequence>
<dbReference type="EMBL" id="CP006721">
    <property type="protein sequence ID" value="AGX41387.1"/>
    <property type="molecule type" value="Genomic_DNA"/>
</dbReference>
<evidence type="ECO:0000313" key="2">
    <source>
        <dbReference type="EMBL" id="AGX41387.1"/>
    </source>
</evidence>
<dbReference type="Proteomes" id="UP000017118">
    <property type="component" value="Chromosome"/>
</dbReference>
<dbReference type="HOGENOM" id="CLU_1923950_0_0_9"/>
<protein>
    <submittedName>
        <fullName evidence="2">Uncharacterized protein</fullName>
    </submittedName>
</protein>
<feature type="signal peptide" evidence="1">
    <location>
        <begin position="1"/>
        <end position="23"/>
    </location>
</feature>
<keyword evidence="3" id="KW-1185">Reference proteome</keyword>
<accession>U5MPR0</accession>
<evidence type="ECO:0000256" key="1">
    <source>
        <dbReference type="SAM" id="SignalP"/>
    </source>
</evidence>
<dbReference type="GeneID" id="55472901"/>
<organism evidence="2 3">
    <name type="scientific">Clostridium saccharobutylicum DSM 13864</name>
    <dbReference type="NCBI Taxonomy" id="1345695"/>
    <lineage>
        <taxon>Bacteria</taxon>
        <taxon>Bacillati</taxon>
        <taxon>Bacillota</taxon>
        <taxon>Clostridia</taxon>
        <taxon>Eubacteriales</taxon>
        <taxon>Clostridiaceae</taxon>
        <taxon>Clostridium</taxon>
    </lineage>
</organism>
<reference evidence="2 3" key="1">
    <citation type="journal article" date="2013" name="Genome Announc.">
        <title>Complete Genome Sequence of the Solvent Producer Clostridium saccharobutylicum NCP262 (DSM 13864).</title>
        <authorList>
            <person name="Poehlein A."/>
            <person name="Hartwich K."/>
            <person name="Krabben P."/>
            <person name="Ehrenreich A."/>
            <person name="Liebl W."/>
            <person name="Durre P."/>
            <person name="Gottschalk G."/>
            <person name="Daniel R."/>
        </authorList>
    </citation>
    <scope>NUCLEOTIDE SEQUENCE [LARGE SCALE GENOMIC DNA]</scope>
    <source>
        <strain evidence="2">DSM 13864</strain>
    </source>
</reference>
<dbReference type="RefSeq" id="WP_022743676.1">
    <property type="nucleotide sequence ID" value="NC_022571.1"/>
</dbReference>
<dbReference type="AlphaFoldDB" id="U5MPR0"/>
<proteinExistence type="predicted"/>
<dbReference type="PATRIC" id="fig|1345695.10.peg.4402"/>
<gene>
    <name evidence="2" type="ORF">CLSA_c03370</name>
</gene>
<feature type="chain" id="PRO_5009976386" evidence="1">
    <location>
        <begin position="24"/>
        <end position="131"/>
    </location>
</feature>
<keyword evidence="1" id="KW-0732">Signal</keyword>